<dbReference type="AlphaFoldDB" id="A0AAW9HDM8"/>
<sequence length="56" mass="6182">MAIDPILDKAIERLANLASNLSTDDQNEVAAKVKEITDEYLRAKEEEEAKSSDSDS</sequence>
<dbReference type="EMBL" id="JAWNFV010000017">
    <property type="protein sequence ID" value="MDY5141180.1"/>
    <property type="molecule type" value="Genomic_DNA"/>
</dbReference>
<evidence type="ECO:0000313" key="1">
    <source>
        <dbReference type="EMBL" id="MDY5141180.1"/>
    </source>
</evidence>
<dbReference type="RefSeq" id="WP_159454978.1">
    <property type="nucleotide sequence ID" value="NZ_CAUPFC010000034.1"/>
</dbReference>
<evidence type="ECO:0000313" key="4">
    <source>
        <dbReference type="Proteomes" id="UP001288320"/>
    </source>
</evidence>
<proteinExistence type="predicted"/>
<accession>A0AAW9HDM8</accession>
<dbReference type="GeneID" id="92813369"/>
<dbReference type="Proteomes" id="UP001284901">
    <property type="component" value="Unassembled WGS sequence"/>
</dbReference>
<reference evidence="1 3" key="1">
    <citation type="submission" date="2023-10" db="EMBL/GenBank/DDBJ databases">
        <title>Whole Genome based description of the genera Actinobaculum and Actinotignum reveals a complex phylogenetic relationship within the species included in the genus Actinotignum.</title>
        <authorList>
            <person name="Jensen C.S."/>
            <person name="Dargis R."/>
            <person name="Kemp M."/>
            <person name="Christensen J.J."/>
        </authorList>
    </citation>
    <scope>NUCLEOTIDE SEQUENCE</scope>
    <source>
        <strain evidence="2 3">SLA_B089</strain>
        <strain evidence="1">SLA_B245</strain>
    </source>
</reference>
<evidence type="ECO:0000313" key="2">
    <source>
        <dbReference type="EMBL" id="MDY5146716.1"/>
    </source>
</evidence>
<dbReference type="EMBL" id="JAWNFY010000017">
    <property type="protein sequence ID" value="MDY5146716.1"/>
    <property type="molecule type" value="Genomic_DNA"/>
</dbReference>
<comment type="caution">
    <text evidence="1">The sequence shown here is derived from an EMBL/GenBank/DDBJ whole genome shotgun (WGS) entry which is preliminary data.</text>
</comment>
<gene>
    <name evidence="1" type="ORF">R6G74_07675</name>
    <name evidence="2" type="ORF">R6P33_06775</name>
</gene>
<protein>
    <submittedName>
        <fullName evidence="1">Uncharacterized protein</fullName>
    </submittedName>
</protein>
<name>A0AAW9HDM8_9ACTO</name>
<keyword evidence="3" id="KW-1185">Reference proteome</keyword>
<dbReference type="Proteomes" id="UP001288320">
    <property type="component" value="Unassembled WGS sequence"/>
</dbReference>
<evidence type="ECO:0000313" key="3">
    <source>
        <dbReference type="Proteomes" id="UP001284901"/>
    </source>
</evidence>
<organism evidence="1 4">
    <name type="scientific">Actinotignum timonense</name>
    <dbReference type="NCBI Taxonomy" id="1870995"/>
    <lineage>
        <taxon>Bacteria</taxon>
        <taxon>Bacillati</taxon>
        <taxon>Actinomycetota</taxon>
        <taxon>Actinomycetes</taxon>
        <taxon>Actinomycetales</taxon>
        <taxon>Actinomycetaceae</taxon>
        <taxon>Actinotignum</taxon>
    </lineage>
</organism>